<dbReference type="InterPro" id="IPR023198">
    <property type="entry name" value="PGP-like_dom2"/>
</dbReference>
<dbReference type="SUPFAM" id="SSF56784">
    <property type="entry name" value="HAD-like"/>
    <property type="match status" value="1"/>
</dbReference>
<dbReference type="AlphaFoldDB" id="A0A1E3KGU7"/>
<dbReference type="InterPro" id="IPR036412">
    <property type="entry name" value="HAD-like_sf"/>
</dbReference>
<organism evidence="1 2">
    <name type="scientific">Cryptococcus amylolentus CBS 6273</name>
    <dbReference type="NCBI Taxonomy" id="1296118"/>
    <lineage>
        <taxon>Eukaryota</taxon>
        <taxon>Fungi</taxon>
        <taxon>Dikarya</taxon>
        <taxon>Basidiomycota</taxon>
        <taxon>Agaricomycotina</taxon>
        <taxon>Tremellomycetes</taxon>
        <taxon>Tremellales</taxon>
        <taxon>Cryptococcaceae</taxon>
        <taxon>Cryptococcus</taxon>
    </lineage>
</organism>
<dbReference type="SFLD" id="SFLDG01129">
    <property type="entry name" value="C1.5:_HAD__Beta-PGM__Phosphata"/>
    <property type="match status" value="1"/>
</dbReference>
<dbReference type="PANTHER" id="PTHR18901">
    <property type="entry name" value="2-DEOXYGLUCOSE-6-PHOSPHATE PHOSPHATASE 2"/>
    <property type="match status" value="1"/>
</dbReference>
<accession>A0A1E3KGU7</accession>
<dbReference type="Proteomes" id="UP000095149">
    <property type="component" value="Unassembled WGS sequence"/>
</dbReference>
<dbReference type="InterPro" id="IPR023214">
    <property type="entry name" value="HAD_sf"/>
</dbReference>
<sequence length="249" mass="27227">MTTETIVRPKVEYAIFDMDGLLNAILGRYGYEMTWAIKSGAMGKPQRVAAEYILSHFPGIEEHLSVDQFIDEGLQRREELFKKVEPMRGATELVQGLHAAGVPIALATGSTMQNFIHKTTHLPHIFSLFPPSSTLTADSAHVKRGKPNPDIFLAAAESLGRDVGPAEGEVSEKQKEERRKGIVFEDGTPGVLAGVAAGMNVIWVPDPELLALNPEEKFGASEVLLHLEEWDPIKWGLPPLPGFNGNPAQ</sequence>
<evidence type="ECO:0000313" key="1">
    <source>
        <dbReference type="EMBL" id="ODO11807.1"/>
    </source>
</evidence>
<dbReference type="PANTHER" id="PTHR18901:SF38">
    <property type="entry name" value="PSEUDOURIDINE-5'-PHOSPHATASE"/>
    <property type="match status" value="1"/>
</dbReference>
<dbReference type="GO" id="GO:0016791">
    <property type="term" value="F:phosphatase activity"/>
    <property type="evidence" value="ECO:0007669"/>
    <property type="project" value="TreeGrafter"/>
</dbReference>
<protein>
    <recommendedName>
        <fullName evidence="3">HAD hydrolase, family IA</fullName>
    </recommendedName>
</protein>
<proteinExistence type="predicted"/>
<dbReference type="OrthoDB" id="40579at2759"/>
<reference evidence="1 2" key="1">
    <citation type="submission" date="2016-06" db="EMBL/GenBank/DDBJ databases">
        <title>Evolution of pathogenesis and genome organization in the Tremellales.</title>
        <authorList>
            <person name="Cuomo C."/>
            <person name="Litvintseva A."/>
            <person name="Heitman J."/>
            <person name="Chen Y."/>
            <person name="Sun S."/>
            <person name="Springer D."/>
            <person name="Dromer F."/>
            <person name="Young S."/>
            <person name="Zeng Q."/>
            <person name="Chapman S."/>
            <person name="Gujja S."/>
            <person name="Saif S."/>
            <person name="Birren B."/>
        </authorList>
    </citation>
    <scope>NUCLEOTIDE SEQUENCE [LARGE SCALE GENOMIC DNA]</scope>
    <source>
        <strain evidence="1 2">CBS 6273</strain>
    </source>
</reference>
<dbReference type="Gene3D" id="3.40.50.1000">
    <property type="entry name" value="HAD superfamily/HAD-like"/>
    <property type="match status" value="1"/>
</dbReference>
<dbReference type="EMBL" id="MEKH01000001">
    <property type="protein sequence ID" value="ODO11807.1"/>
    <property type="molecule type" value="Genomic_DNA"/>
</dbReference>
<name>A0A1E3KGU7_9TREE</name>
<dbReference type="Gene3D" id="1.10.150.240">
    <property type="entry name" value="Putative phosphatase, domain 2"/>
    <property type="match status" value="1"/>
</dbReference>
<dbReference type="Pfam" id="PF00702">
    <property type="entry name" value="Hydrolase"/>
    <property type="match status" value="1"/>
</dbReference>
<evidence type="ECO:0008006" key="3">
    <source>
        <dbReference type="Google" id="ProtNLM"/>
    </source>
</evidence>
<evidence type="ECO:0000313" key="2">
    <source>
        <dbReference type="Proteomes" id="UP000095149"/>
    </source>
</evidence>
<dbReference type="SFLD" id="SFLDS00003">
    <property type="entry name" value="Haloacid_Dehalogenase"/>
    <property type="match status" value="1"/>
</dbReference>
<comment type="caution">
    <text evidence="1">The sequence shown here is derived from an EMBL/GenBank/DDBJ whole genome shotgun (WGS) entry which is preliminary data.</text>
</comment>
<gene>
    <name evidence="1" type="ORF">I350_00591</name>
</gene>